<feature type="region of interest" description="Disordered" evidence="1">
    <location>
        <begin position="1"/>
        <end position="27"/>
    </location>
</feature>
<keyword evidence="3" id="KW-1185">Reference proteome</keyword>
<dbReference type="Proteomes" id="UP000028999">
    <property type="component" value="Unassembled WGS sequence"/>
</dbReference>
<name>A0A078IAY6_BRANA</name>
<gene>
    <name evidence="2" type="primary">BnaAnng08910D</name>
    <name evidence="2" type="ORF">GSBRNA2T00087154001</name>
</gene>
<dbReference type="PaxDb" id="3708-A0A078IAY6"/>
<accession>A0A078IAY6</accession>
<sequence>MKIFLLSSRHSTNKKRKIPTNHQSKSI</sequence>
<reference evidence="2 3" key="1">
    <citation type="journal article" date="2014" name="Science">
        <title>Plant genetics. Early allopolyploid evolution in the post-Neolithic Brassica napus oilseed genome.</title>
        <authorList>
            <person name="Chalhoub B."/>
            <person name="Denoeud F."/>
            <person name="Liu S."/>
            <person name="Parkin I.A."/>
            <person name="Tang H."/>
            <person name="Wang X."/>
            <person name="Chiquet J."/>
            <person name="Belcram H."/>
            <person name="Tong C."/>
            <person name="Samans B."/>
            <person name="Correa M."/>
            <person name="Da Silva C."/>
            <person name="Just J."/>
            <person name="Falentin C."/>
            <person name="Koh C.S."/>
            <person name="Le Clainche I."/>
            <person name="Bernard M."/>
            <person name="Bento P."/>
            <person name="Noel B."/>
            <person name="Labadie K."/>
            <person name="Alberti A."/>
            <person name="Charles M."/>
            <person name="Arnaud D."/>
            <person name="Guo H."/>
            <person name="Daviaud C."/>
            <person name="Alamery S."/>
            <person name="Jabbari K."/>
            <person name="Zhao M."/>
            <person name="Edger P.P."/>
            <person name="Chelaifa H."/>
            <person name="Tack D."/>
            <person name="Lassalle G."/>
            <person name="Mestiri I."/>
            <person name="Schnel N."/>
            <person name="Le Paslier M.C."/>
            <person name="Fan G."/>
            <person name="Renault V."/>
            <person name="Bayer P.E."/>
            <person name="Golicz A.A."/>
            <person name="Manoli S."/>
            <person name="Lee T.H."/>
            <person name="Thi V.H."/>
            <person name="Chalabi S."/>
            <person name="Hu Q."/>
            <person name="Fan C."/>
            <person name="Tollenaere R."/>
            <person name="Lu Y."/>
            <person name="Battail C."/>
            <person name="Shen J."/>
            <person name="Sidebottom C.H."/>
            <person name="Wang X."/>
            <person name="Canaguier A."/>
            <person name="Chauveau A."/>
            <person name="Berard A."/>
            <person name="Deniot G."/>
            <person name="Guan M."/>
            <person name="Liu Z."/>
            <person name="Sun F."/>
            <person name="Lim Y.P."/>
            <person name="Lyons E."/>
            <person name="Town C.D."/>
            <person name="Bancroft I."/>
            <person name="Wang X."/>
            <person name="Meng J."/>
            <person name="Ma J."/>
            <person name="Pires J.C."/>
            <person name="King G.J."/>
            <person name="Brunel D."/>
            <person name="Delourme R."/>
            <person name="Renard M."/>
            <person name="Aury J.M."/>
            <person name="Adams K.L."/>
            <person name="Batley J."/>
            <person name="Snowdon R.J."/>
            <person name="Tost J."/>
            <person name="Edwards D."/>
            <person name="Zhou Y."/>
            <person name="Hua W."/>
            <person name="Sharpe A.G."/>
            <person name="Paterson A.H."/>
            <person name="Guan C."/>
            <person name="Wincker P."/>
        </authorList>
    </citation>
    <scope>NUCLEOTIDE SEQUENCE [LARGE SCALE GENOMIC DNA]</scope>
    <source>
        <strain evidence="3">cv. Darmor-bzh</strain>
    </source>
</reference>
<dbReference type="EMBL" id="LK032708">
    <property type="protein sequence ID" value="CDY47317.1"/>
    <property type="molecule type" value="Genomic_DNA"/>
</dbReference>
<proteinExistence type="predicted"/>
<dbReference type="AlphaFoldDB" id="A0A078IAY6"/>
<evidence type="ECO:0000313" key="3">
    <source>
        <dbReference type="Proteomes" id="UP000028999"/>
    </source>
</evidence>
<evidence type="ECO:0000256" key="1">
    <source>
        <dbReference type="SAM" id="MobiDB-lite"/>
    </source>
</evidence>
<dbReference type="Gramene" id="CDY47317">
    <property type="protein sequence ID" value="CDY47317"/>
    <property type="gene ID" value="GSBRNA2T00087154001"/>
</dbReference>
<organism evidence="2 3">
    <name type="scientific">Brassica napus</name>
    <name type="common">Rape</name>
    <dbReference type="NCBI Taxonomy" id="3708"/>
    <lineage>
        <taxon>Eukaryota</taxon>
        <taxon>Viridiplantae</taxon>
        <taxon>Streptophyta</taxon>
        <taxon>Embryophyta</taxon>
        <taxon>Tracheophyta</taxon>
        <taxon>Spermatophyta</taxon>
        <taxon>Magnoliopsida</taxon>
        <taxon>eudicotyledons</taxon>
        <taxon>Gunneridae</taxon>
        <taxon>Pentapetalae</taxon>
        <taxon>rosids</taxon>
        <taxon>malvids</taxon>
        <taxon>Brassicales</taxon>
        <taxon>Brassicaceae</taxon>
        <taxon>Brassiceae</taxon>
        <taxon>Brassica</taxon>
    </lineage>
</organism>
<protein>
    <submittedName>
        <fullName evidence="2">BnaAnng08910D protein</fullName>
    </submittedName>
</protein>
<evidence type="ECO:0000313" key="2">
    <source>
        <dbReference type="EMBL" id="CDY47317.1"/>
    </source>
</evidence>